<sequence length="398" mass="44618">MSGLSPNSSMGSILQHQKFWADSGAPICGIPVREAFLQLSNEEQLYAHFVSRAAFHGTRIILQQTSKEAESIFDLIMELYRRSHGDWSQLASDAGVGENDMMQFLEYAAMFLSNVGNYRSNGDTKFIPRLDRSTFEKIASTSATTRTLFAVAVDGMYSIDPHRYGYSADKNCASGFYPENLPISREEVQAVQEFLEANDILPENTRLQKTRDPKSTDEVSYTLLIASVDRGWLPVLKSPARLRLPGNPTINIRTGDYSESLRKVTKELELAQLHVANEEQGLMIDALLACFRTGNHVAFKEAQTHWIKDISPAVELVLGFVETYQDPHGVRGAWEGIVAITNQEQSKHFKSLTERSLEFIAQLPWNGENVGLGASTLSEFESRRFIMPDFTSLDSMFP</sequence>
<accession>A0AAE0HF12</accession>
<dbReference type="Gene3D" id="3.30.540.30">
    <property type="match status" value="2"/>
</dbReference>
<evidence type="ECO:0000313" key="4">
    <source>
        <dbReference type="Proteomes" id="UP001278766"/>
    </source>
</evidence>
<proteinExistence type="predicted"/>
<dbReference type="AlphaFoldDB" id="A0AAE0HF12"/>
<dbReference type="PANTHER" id="PTHR23422">
    <property type="entry name" value="DIPEPTIDYL PEPTIDASE III-RELATED"/>
    <property type="match status" value="1"/>
</dbReference>
<comment type="caution">
    <text evidence="3">The sequence shown here is derived from an EMBL/GenBank/DDBJ whole genome shotgun (WGS) entry which is preliminary data.</text>
</comment>
<keyword evidence="2" id="KW-0378">Hydrolase</keyword>
<dbReference type="FunFam" id="3.30.540.30:FF:000003">
    <property type="entry name" value="Dipeptidyl peptidase 3"/>
    <property type="match status" value="1"/>
</dbReference>
<evidence type="ECO:0000256" key="2">
    <source>
        <dbReference type="ARBA" id="ARBA00022801"/>
    </source>
</evidence>
<reference evidence="3" key="2">
    <citation type="submission" date="2023-06" db="EMBL/GenBank/DDBJ databases">
        <authorList>
            <consortium name="Lawrence Berkeley National Laboratory"/>
            <person name="Haridas S."/>
            <person name="Hensen N."/>
            <person name="Bonometti L."/>
            <person name="Westerberg I."/>
            <person name="Brannstrom I.O."/>
            <person name="Guillou S."/>
            <person name="Cros-Aarteil S."/>
            <person name="Calhoun S."/>
            <person name="Kuo A."/>
            <person name="Mondo S."/>
            <person name="Pangilinan J."/>
            <person name="Riley R."/>
            <person name="Labutti K."/>
            <person name="Andreopoulos B."/>
            <person name="Lipzen A."/>
            <person name="Chen C."/>
            <person name="Yanf M."/>
            <person name="Daum C."/>
            <person name="Ng V."/>
            <person name="Clum A."/>
            <person name="Steindorff A."/>
            <person name="Ohm R."/>
            <person name="Martin F."/>
            <person name="Silar P."/>
            <person name="Natvig D."/>
            <person name="Lalanne C."/>
            <person name="Gautier V."/>
            <person name="Ament-Velasquez S.L."/>
            <person name="Kruys A."/>
            <person name="Hutchinson M.I."/>
            <person name="Powell A.J."/>
            <person name="Barry K."/>
            <person name="Miller A.N."/>
            <person name="Grigoriev I.V."/>
            <person name="Debuchy R."/>
            <person name="Gladieux P."/>
            <person name="Thoren M.H."/>
            <person name="Johannesson H."/>
        </authorList>
    </citation>
    <scope>NUCLEOTIDE SEQUENCE</scope>
    <source>
        <strain evidence="3">CBS 168.71</strain>
    </source>
</reference>
<dbReference type="Gene3D" id="3.30.70.2600">
    <property type="match status" value="1"/>
</dbReference>
<dbReference type="GeneID" id="87835960"/>
<dbReference type="Proteomes" id="UP001278766">
    <property type="component" value="Unassembled WGS sequence"/>
</dbReference>
<evidence type="ECO:0000313" key="3">
    <source>
        <dbReference type="EMBL" id="KAK3294456.1"/>
    </source>
</evidence>
<organism evidence="3 4">
    <name type="scientific">Chaetomium fimeti</name>
    <dbReference type="NCBI Taxonomy" id="1854472"/>
    <lineage>
        <taxon>Eukaryota</taxon>
        <taxon>Fungi</taxon>
        <taxon>Dikarya</taxon>
        <taxon>Ascomycota</taxon>
        <taxon>Pezizomycotina</taxon>
        <taxon>Sordariomycetes</taxon>
        <taxon>Sordariomycetidae</taxon>
        <taxon>Sordariales</taxon>
        <taxon>Chaetomiaceae</taxon>
        <taxon>Chaetomium</taxon>
    </lineage>
</organism>
<dbReference type="EMBL" id="JAUEPN010000005">
    <property type="protein sequence ID" value="KAK3294456.1"/>
    <property type="molecule type" value="Genomic_DNA"/>
</dbReference>
<dbReference type="PANTHER" id="PTHR23422:SF11">
    <property type="entry name" value="DIPEPTIDYL PEPTIDASE 3"/>
    <property type="match status" value="1"/>
</dbReference>
<dbReference type="GO" id="GO:0005737">
    <property type="term" value="C:cytoplasm"/>
    <property type="evidence" value="ECO:0007669"/>
    <property type="project" value="TreeGrafter"/>
</dbReference>
<dbReference type="InterPro" id="IPR039461">
    <property type="entry name" value="Peptidase_M49"/>
</dbReference>
<evidence type="ECO:0000256" key="1">
    <source>
        <dbReference type="ARBA" id="ARBA00022723"/>
    </source>
</evidence>
<name>A0AAE0HF12_9PEZI</name>
<reference evidence="3" key="1">
    <citation type="journal article" date="2023" name="Mol. Phylogenet. Evol.">
        <title>Genome-scale phylogeny and comparative genomics of the fungal order Sordariales.</title>
        <authorList>
            <person name="Hensen N."/>
            <person name="Bonometti L."/>
            <person name="Westerberg I."/>
            <person name="Brannstrom I.O."/>
            <person name="Guillou S."/>
            <person name="Cros-Aarteil S."/>
            <person name="Calhoun S."/>
            <person name="Haridas S."/>
            <person name="Kuo A."/>
            <person name="Mondo S."/>
            <person name="Pangilinan J."/>
            <person name="Riley R."/>
            <person name="LaButti K."/>
            <person name="Andreopoulos B."/>
            <person name="Lipzen A."/>
            <person name="Chen C."/>
            <person name="Yan M."/>
            <person name="Daum C."/>
            <person name="Ng V."/>
            <person name="Clum A."/>
            <person name="Steindorff A."/>
            <person name="Ohm R.A."/>
            <person name="Martin F."/>
            <person name="Silar P."/>
            <person name="Natvig D.O."/>
            <person name="Lalanne C."/>
            <person name="Gautier V."/>
            <person name="Ament-Velasquez S.L."/>
            <person name="Kruys A."/>
            <person name="Hutchinson M.I."/>
            <person name="Powell A.J."/>
            <person name="Barry K."/>
            <person name="Miller A.N."/>
            <person name="Grigoriev I.V."/>
            <person name="Debuchy R."/>
            <person name="Gladieux P."/>
            <person name="Hiltunen Thoren M."/>
            <person name="Johannesson H."/>
        </authorList>
    </citation>
    <scope>NUCLEOTIDE SEQUENCE</scope>
    <source>
        <strain evidence="3">CBS 168.71</strain>
    </source>
</reference>
<protein>
    <submittedName>
        <fullName evidence="3">Dipeptidyl peptidase</fullName>
    </submittedName>
</protein>
<dbReference type="RefSeq" id="XP_062657970.1">
    <property type="nucleotide sequence ID" value="XM_062799012.1"/>
</dbReference>
<dbReference type="Pfam" id="PF03571">
    <property type="entry name" value="Peptidase_M49"/>
    <property type="match status" value="1"/>
</dbReference>
<gene>
    <name evidence="3" type="ORF">B0H64DRAFT_188315</name>
</gene>
<keyword evidence="1" id="KW-0479">Metal-binding</keyword>
<dbReference type="GO" id="GO:0046872">
    <property type="term" value="F:metal ion binding"/>
    <property type="evidence" value="ECO:0007669"/>
    <property type="project" value="UniProtKB-KW"/>
</dbReference>
<dbReference type="GO" id="GO:0008239">
    <property type="term" value="F:dipeptidyl-peptidase activity"/>
    <property type="evidence" value="ECO:0007669"/>
    <property type="project" value="TreeGrafter"/>
</dbReference>
<keyword evidence="4" id="KW-1185">Reference proteome</keyword>